<organism evidence="2 3">
    <name type="scientific">Setaria italica</name>
    <name type="common">Foxtail millet</name>
    <name type="synonym">Panicum italicum</name>
    <dbReference type="NCBI Taxonomy" id="4555"/>
    <lineage>
        <taxon>Eukaryota</taxon>
        <taxon>Viridiplantae</taxon>
        <taxon>Streptophyta</taxon>
        <taxon>Embryophyta</taxon>
        <taxon>Tracheophyta</taxon>
        <taxon>Spermatophyta</taxon>
        <taxon>Magnoliopsida</taxon>
        <taxon>Liliopsida</taxon>
        <taxon>Poales</taxon>
        <taxon>Poaceae</taxon>
        <taxon>PACMAD clade</taxon>
        <taxon>Panicoideae</taxon>
        <taxon>Panicodae</taxon>
        <taxon>Paniceae</taxon>
        <taxon>Cenchrinae</taxon>
        <taxon>Setaria</taxon>
    </lineage>
</organism>
<dbReference type="eggNOG" id="KOG0017">
    <property type="taxonomic scope" value="Eukaryota"/>
</dbReference>
<dbReference type="Pfam" id="PF14223">
    <property type="entry name" value="Retrotran_gag_2"/>
    <property type="match status" value="1"/>
</dbReference>
<dbReference type="Pfam" id="PF22936">
    <property type="entry name" value="Pol_BBD"/>
    <property type="match status" value="1"/>
</dbReference>
<feature type="domain" description="Retrovirus-related Pol polyprotein from transposon TNT 1-94-like beta-barrel" evidence="1">
    <location>
        <begin position="156"/>
        <end position="207"/>
    </location>
</feature>
<accession>K4AL87</accession>
<evidence type="ECO:0000259" key="1">
    <source>
        <dbReference type="Pfam" id="PF22936"/>
    </source>
</evidence>
<evidence type="ECO:0000313" key="2">
    <source>
        <dbReference type="EnsemblPlants" id="KQK90171"/>
    </source>
</evidence>
<proteinExistence type="predicted"/>
<dbReference type="OMA" id="TEHINVF"/>
<dbReference type="EnsemblPlants" id="KQK90171">
    <property type="protein sequence ID" value="KQK90171"/>
    <property type="gene ID" value="SETIT_039667mg"/>
</dbReference>
<reference evidence="3" key="1">
    <citation type="journal article" date="2012" name="Nat. Biotechnol.">
        <title>Reference genome sequence of the model plant Setaria.</title>
        <authorList>
            <person name="Bennetzen J.L."/>
            <person name="Schmutz J."/>
            <person name="Wang H."/>
            <person name="Percifield R."/>
            <person name="Hawkins J."/>
            <person name="Pontaroli A.C."/>
            <person name="Estep M."/>
            <person name="Feng L."/>
            <person name="Vaughn J.N."/>
            <person name="Grimwood J."/>
            <person name="Jenkins J."/>
            <person name="Barry K."/>
            <person name="Lindquist E."/>
            <person name="Hellsten U."/>
            <person name="Deshpande S."/>
            <person name="Wang X."/>
            <person name="Wu X."/>
            <person name="Mitros T."/>
            <person name="Triplett J."/>
            <person name="Yang X."/>
            <person name="Ye C.Y."/>
            <person name="Mauro-Herrera M."/>
            <person name="Wang L."/>
            <person name="Li P."/>
            <person name="Sharma M."/>
            <person name="Sharma R."/>
            <person name="Ronald P.C."/>
            <person name="Panaud O."/>
            <person name="Kellogg E.A."/>
            <person name="Brutnell T.P."/>
            <person name="Doust A.N."/>
            <person name="Tuskan G.A."/>
            <person name="Rokhsar D."/>
            <person name="Devos K.M."/>
        </authorList>
    </citation>
    <scope>NUCLEOTIDE SEQUENCE [LARGE SCALE GENOMIC DNA]</scope>
    <source>
        <strain evidence="3">cv. Yugu1</strain>
    </source>
</reference>
<sequence length="275" mass="30176">MTSIASKFEVARFDGTGNFGLWQTRVKDLLAQQGISRALDEKKPAKVDDDKWEEMQAQARATIRLCLSDQIMYHGSDLTEHINVFNQLIADLVKAIILLCSLTGSYDHWVTTLTYGKEKVTVDEIVAALLSHEQRRKNNSTEESSGSALVEDGGLAHLGDDSAYRIIGVGDIKFKMCDGQEKLLRGVKHVPGLQRNLISLGILHEEGWLYHAAPDKKTLRVLHGGKTVMIGEKSSAHQYKLKGSIVEGGVMHGNATVAVFYPDVVEVATASSGLF</sequence>
<keyword evidence="3" id="KW-1185">Reference proteome</keyword>
<dbReference type="AlphaFoldDB" id="K4AL87"/>
<dbReference type="EMBL" id="AGNK02005901">
    <property type="status" value="NOT_ANNOTATED_CDS"/>
    <property type="molecule type" value="Genomic_DNA"/>
</dbReference>
<dbReference type="InParanoid" id="K4AL87"/>
<reference evidence="2" key="2">
    <citation type="submission" date="2018-08" db="UniProtKB">
        <authorList>
            <consortium name="EnsemblPlants"/>
        </authorList>
    </citation>
    <scope>IDENTIFICATION</scope>
    <source>
        <strain evidence="2">Yugu1</strain>
    </source>
</reference>
<dbReference type="Gramene" id="KQK90171">
    <property type="protein sequence ID" value="KQK90171"/>
    <property type="gene ID" value="SETIT_039667mg"/>
</dbReference>
<name>K4AL87_SETIT</name>
<dbReference type="InterPro" id="IPR054722">
    <property type="entry name" value="PolX-like_BBD"/>
</dbReference>
<protein>
    <recommendedName>
        <fullName evidence="1">Retrovirus-related Pol polyprotein from transposon TNT 1-94-like beta-barrel domain-containing protein</fullName>
    </recommendedName>
</protein>
<evidence type="ECO:0000313" key="3">
    <source>
        <dbReference type="Proteomes" id="UP000004995"/>
    </source>
</evidence>
<dbReference type="Proteomes" id="UP000004995">
    <property type="component" value="Unassembled WGS sequence"/>
</dbReference>
<dbReference type="HOGENOM" id="CLU_1013385_0_0_1"/>